<dbReference type="Proteomes" id="UP000247772">
    <property type="component" value="Unassembled WGS sequence"/>
</dbReference>
<dbReference type="RefSeq" id="WP_110856794.1">
    <property type="nucleotide sequence ID" value="NZ_QJSQ01000026.1"/>
</dbReference>
<dbReference type="AlphaFoldDB" id="A0A2V4UFN9"/>
<evidence type="ECO:0008006" key="4">
    <source>
        <dbReference type="Google" id="ProtNLM"/>
    </source>
</evidence>
<dbReference type="PROSITE" id="PS51257">
    <property type="entry name" value="PROKAR_LIPOPROTEIN"/>
    <property type="match status" value="1"/>
</dbReference>
<reference evidence="2 3" key="1">
    <citation type="submission" date="2018-06" db="EMBL/GenBank/DDBJ databases">
        <title>Genomic Encyclopedia of Type Strains, Phase IV (KMG-V): Genome sequencing to study the core and pangenomes of soil and plant-associated prokaryotes.</title>
        <authorList>
            <person name="Whitman W."/>
        </authorList>
    </citation>
    <scope>NUCLEOTIDE SEQUENCE [LARGE SCALE GENOMIC DNA]</scope>
    <source>
        <strain evidence="2 3">SRCL-318</strain>
    </source>
</reference>
<proteinExistence type="predicted"/>
<dbReference type="Gene3D" id="3.40.50.10610">
    <property type="entry name" value="ABC-type transport auxiliary lipoprotein component"/>
    <property type="match status" value="1"/>
</dbReference>
<feature type="chain" id="PRO_5015886867" description="TolB-like protein" evidence="1">
    <location>
        <begin position="28"/>
        <end position="182"/>
    </location>
</feature>
<evidence type="ECO:0000313" key="3">
    <source>
        <dbReference type="Proteomes" id="UP000247772"/>
    </source>
</evidence>
<accession>A0A2V4UFN9</accession>
<gene>
    <name evidence="2" type="ORF">C7410_12614</name>
</gene>
<keyword evidence="1" id="KW-0732">Signal</keyword>
<evidence type="ECO:0000313" key="2">
    <source>
        <dbReference type="EMBL" id="PYE17205.1"/>
    </source>
</evidence>
<dbReference type="EMBL" id="QJSQ01000026">
    <property type="protein sequence ID" value="PYE17205.1"/>
    <property type="molecule type" value="Genomic_DNA"/>
</dbReference>
<feature type="signal peptide" evidence="1">
    <location>
        <begin position="1"/>
        <end position="27"/>
    </location>
</feature>
<dbReference type="OrthoDB" id="9791579at2"/>
<protein>
    <recommendedName>
        <fullName evidence="4">TolB-like protein</fullName>
    </recommendedName>
</protein>
<organism evidence="2 3">
    <name type="scientific">Paraburkholderia silvatlantica</name>
    <dbReference type="NCBI Taxonomy" id="321895"/>
    <lineage>
        <taxon>Bacteria</taxon>
        <taxon>Pseudomonadati</taxon>
        <taxon>Pseudomonadota</taxon>
        <taxon>Betaproteobacteria</taxon>
        <taxon>Burkholderiales</taxon>
        <taxon>Burkholderiaceae</taxon>
        <taxon>Paraburkholderia</taxon>
    </lineage>
</organism>
<sequence length="182" mass="18725">MNAIERIRRSWGLMLAAACMLGLSACASVDSTPAPSLAAAGGVAVLPLANFTETPDAGHAAQSIAANALRQLGHAGIVAMASTDSNSASFDASTQPSLEQGLDWARTQHAKYVLTGAVEEWRYKVGVDGEPVVALSFELRELPSGRVVWSATGSRTGWSRSGLGATAQSLIGKLLAPLAAHG</sequence>
<name>A0A2V4UFN9_9BURK</name>
<comment type="caution">
    <text evidence="2">The sequence shown here is derived from an EMBL/GenBank/DDBJ whole genome shotgun (WGS) entry which is preliminary data.</text>
</comment>
<evidence type="ECO:0000256" key="1">
    <source>
        <dbReference type="SAM" id="SignalP"/>
    </source>
</evidence>